<comment type="caution">
    <text evidence="2">The sequence shown here is derived from an EMBL/GenBank/DDBJ whole genome shotgun (WGS) entry which is preliminary data.</text>
</comment>
<dbReference type="AlphaFoldDB" id="A0A3A8PTQ3"/>
<dbReference type="Proteomes" id="UP000272888">
    <property type="component" value="Unassembled WGS sequence"/>
</dbReference>
<keyword evidence="3" id="KW-1185">Reference proteome</keyword>
<evidence type="ECO:0000313" key="2">
    <source>
        <dbReference type="EMBL" id="RKH59837.1"/>
    </source>
</evidence>
<reference evidence="3" key="1">
    <citation type="submission" date="2018-09" db="EMBL/GenBank/DDBJ databases">
        <authorList>
            <person name="Livingstone P.G."/>
            <person name="Whitworth D.E."/>
        </authorList>
    </citation>
    <scope>NUCLEOTIDE SEQUENCE [LARGE SCALE GENOMIC DNA]</scope>
    <source>
        <strain evidence="3">CA051B</strain>
    </source>
</reference>
<accession>A0A3A8PTQ3</accession>
<organism evidence="2 3">
    <name type="scientific">Corallococcus llansteffanensis</name>
    <dbReference type="NCBI Taxonomy" id="2316731"/>
    <lineage>
        <taxon>Bacteria</taxon>
        <taxon>Pseudomonadati</taxon>
        <taxon>Myxococcota</taxon>
        <taxon>Myxococcia</taxon>
        <taxon>Myxococcales</taxon>
        <taxon>Cystobacterineae</taxon>
        <taxon>Myxococcaceae</taxon>
        <taxon>Corallococcus</taxon>
    </lineage>
</organism>
<gene>
    <name evidence="2" type="ORF">D7V93_14170</name>
</gene>
<name>A0A3A8PTQ3_9BACT</name>
<proteinExistence type="predicted"/>
<feature type="region of interest" description="Disordered" evidence="1">
    <location>
        <begin position="1"/>
        <end position="21"/>
    </location>
</feature>
<evidence type="ECO:0000313" key="3">
    <source>
        <dbReference type="Proteomes" id="UP000272888"/>
    </source>
</evidence>
<dbReference type="EMBL" id="RAWB01000126">
    <property type="protein sequence ID" value="RKH59837.1"/>
    <property type="molecule type" value="Genomic_DNA"/>
</dbReference>
<feature type="region of interest" description="Disordered" evidence="1">
    <location>
        <begin position="74"/>
        <end position="123"/>
    </location>
</feature>
<protein>
    <submittedName>
        <fullName evidence="2">Uncharacterized protein</fullName>
    </submittedName>
</protein>
<evidence type="ECO:0000256" key="1">
    <source>
        <dbReference type="SAM" id="MobiDB-lite"/>
    </source>
</evidence>
<sequence length="158" mass="16519">MFAMTATSAEAEDVKIPSQAVRPVPRAIPAASQAAKSSGTVEVAVDEGARGTRLYRFDRGSGTLTLVKQLSQKEAPSSISRFKDLQTAERAAPVSNVDKGGAVSPEGKPPKGGPPGGHDPGLITQADFAALSRELARLKVEKSQVKIGTIQQAQSQVR</sequence>